<keyword evidence="2 4" id="KW-0862">Zinc</keyword>
<evidence type="ECO:0000313" key="7">
    <source>
        <dbReference type="Proteomes" id="UP000782312"/>
    </source>
</evidence>
<evidence type="ECO:0000256" key="3">
    <source>
        <dbReference type="ARBA" id="ARBA00023002"/>
    </source>
</evidence>
<feature type="domain" description="Enoyl reductase (ER)" evidence="5">
    <location>
        <begin position="12"/>
        <end position="344"/>
    </location>
</feature>
<dbReference type="AlphaFoldDB" id="A0A932MPS9"/>
<proteinExistence type="inferred from homology"/>
<organism evidence="6 7">
    <name type="scientific">Tectimicrobiota bacterium</name>
    <dbReference type="NCBI Taxonomy" id="2528274"/>
    <lineage>
        <taxon>Bacteria</taxon>
        <taxon>Pseudomonadati</taxon>
        <taxon>Nitrospinota/Tectimicrobiota group</taxon>
        <taxon>Candidatus Tectimicrobiota</taxon>
    </lineage>
</organism>
<dbReference type="InterPro" id="IPR013149">
    <property type="entry name" value="ADH-like_C"/>
</dbReference>
<gene>
    <name evidence="6" type="ORF">HYZ11_07515</name>
</gene>
<keyword evidence="1 4" id="KW-0479">Metal-binding</keyword>
<reference evidence="6" key="1">
    <citation type="submission" date="2020-07" db="EMBL/GenBank/DDBJ databases">
        <title>Huge and variable diversity of episymbiotic CPR bacteria and DPANN archaea in groundwater ecosystems.</title>
        <authorList>
            <person name="He C.Y."/>
            <person name="Keren R."/>
            <person name="Whittaker M."/>
            <person name="Farag I.F."/>
            <person name="Doudna J."/>
            <person name="Cate J.H.D."/>
            <person name="Banfield J.F."/>
        </authorList>
    </citation>
    <scope>NUCLEOTIDE SEQUENCE</scope>
    <source>
        <strain evidence="6">NC_groundwater_763_Ag_S-0.2um_68_21</strain>
    </source>
</reference>
<name>A0A932MPS9_UNCTE</name>
<dbReference type="InterPro" id="IPR020843">
    <property type="entry name" value="ER"/>
</dbReference>
<evidence type="ECO:0000313" key="6">
    <source>
        <dbReference type="EMBL" id="MBI3127436.1"/>
    </source>
</evidence>
<comment type="similarity">
    <text evidence="4">Belongs to the zinc-containing alcohol dehydrogenase family.</text>
</comment>
<dbReference type="Proteomes" id="UP000782312">
    <property type="component" value="Unassembled WGS sequence"/>
</dbReference>
<dbReference type="SMART" id="SM00829">
    <property type="entry name" value="PKS_ER"/>
    <property type="match status" value="1"/>
</dbReference>
<dbReference type="InterPro" id="IPR011032">
    <property type="entry name" value="GroES-like_sf"/>
</dbReference>
<comment type="cofactor">
    <cofactor evidence="4">
        <name>Zn(2+)</name>
        <dbReference type="ChEBI" id="CHEBI:29105"/>
    </cofactor>
</comment>
<sequence length="350" mass="36747">MPSYSLAAVLHGPGDLRLEERPVPEPGPGEVLVEVGACAICGSDLHLLDGHFPRARFPVVPGHEIMGRVIALGPGVEGIEIGLRACIENHVACGECDFCRGGRENLCRQARSIGFNADGAYARHMIAPARCVIPLPDAVEDAAGSVMQTLGTGYHAAVARARLEPGETCVILGMGPVGLCALASAKLAGARVLALDALPERLAAARAMGADEAVNVREEDPLEAAARFTGGLGADAVIEAVGGSQKETVRQAVKMARRGGRAVVVGHFAGAEEVPLPVVELQDQEKDVLGSRGHPNTFRACIAHAAAGRLDVRPMITHVLPLREVERGLKMMRERIGGAIKVVLAPRMDR</sequence>
<evidence type="ECO:0000256" key="1">
    <source>
        <dbReference type="ARBA" id="ARBA00022723"/>
    </source>
</evidence>
<evidence type="ECO:0000259" key="5">
    <source>
        <dbReference type="SMART" id="SM00829"/>
    </source>
</evidence>
<dbReference type="GO" id="GO:0016616">
    <property type="term" value="F:oxidoreductase activity, acting on the CH-OH group of donors, NAD or NADP as acceptor"/>
    <property type="evidence" value="ECO:0007669"/>
    <property type="project" value="UniProtKB-ARBA"/>
</dbReference>
<dbReference type="InterPro" id="IPR013154">
    <property type="entry name" value="ADH-like_N"/>
</dbReference>
<dbReference type="Gene3D" id="3.90.180.10">
    <property type="entry name" value="Medium-chain alcohol dehydrogenases, catalytic domain"/>
    <property type="match status" value="1"/>
</dbReference>
<dbReference type="InterPro" id="IPR050129">
    <property type="entry name" value="Zn_alcohol_dh"/>
</dbReference>
<dbReference type="Pfam" id="PF08240">
    <property type="entry name" value="ADH_N"/>
    <property type="match status" value="1"/>
</dbReference>
<dbReference type="PROSITE" id="PS00059">
    <property type="entry name" value="ADH_ZINC"/>
    <property type="match status" value="1"/>
</dbReference>
<dbReference type="GO" id="GO:0008270">
    <property type="term" value="F:zinc ion binding"/>
    <property type="evidence" value="ECO:0007669"/>
    <property type="project" value="InterPro"/>
</dbReference>
<dbReference type="InterPro" id="IPR002328">
    <property type="entry name" value="ADH_Zn_CS"/>
</dbReference>
<comment type="caution">
    <text evidence="6">The sequence shown here is derived from an EMBL/GenBank/DDBJ whole genome shotgun (WGS) entry which is preliminary data.</text>
</comment>
<dbReference type="PANTHER" id="PTHR43401:SF2">
    <property type="entry name" value="L-THREONINE 3-DEHYDROGENASE"/>
    <property type="match status" value="1"/>
</dbReference>
<dbReference type="Pfam" id="PF00107">
    <property type="entry name" value="ADH_zinc_N"/>
    <property type="match status" value="1"/>
</dbReference>
<dbReference type="SUPFAM" id="SSF51735">
    <property type="entry name" value="NAD(P)-binding Rossmann-fold domains"/>
    <property type="match status" value="1"/>
</dbReference>
<dbReference type="EMBL" id="JACPUR010000017">
    <property type="protein sequence ID" value="MBI3127436.1"/>
    <property type="molecule type" value="Genomic_DNA"/>
</dbReference>
<dbReference type="PANTHER" id="PTHR43401">
    <property type="entry name" value="L-THREONINE 3-DEHYDROGENASE"/>
    <property type="match status" value="1"/>
</dbReference>
<accession>A0A932MPS9</accession>
<evidence type="ECO:0000256" key="2">
    <source>
        <dbReference type="ARBA" id="ARBA00022833"/>
    </source>
</evidence>
<dbReference type="SUPFAM" id="SSF50129">
    <property type="entry name" value="GroES-like"/>
    <property type="match status" value="1"/>
</dbReference>
<protein>
    <submittedName>
        <fullName evidence="6">Alcohol dehydrogenase catalytic domain-containing protein</fullName>
    </submittedName>
</protein>
<dbReference type="InterPro" id="IPR036291">
    <property type="entry name" value="NAD(P)-bd_dom_sf"/>
</dbReference>
<evidence type="ECO:0000256" key="4">
    <source>
        <dbReference type="RuleBase" id="RU361277"/>
    </source>
</evidence>
<dbReference type="Gene3D" id="3.40.50.720">
    <property type="entry name" value="NAD(P)-binding Rossmann-like Domain"/>
    <property type="match status" value="1"/>
</dbReference>
<keyword evidence="3" id="KW-0560">Oxidoreductase</keyword>